<gene>
    <name evidence="4" type="ORF">F5Z01DRAFT_659613</name>
</gene>
<dbReference type="InterPro" id="IPR005176">
    <property type="entry name" value="PONY_dom"/>
</dbReference>
<comment type="caution">
    <text evidence="4">The sequence shown here is derived from an EMBL/GenBank/DDBJ whole genome shotgun (WGS) entry which is preliminary data.</text>
</comment>
<evidence type="ECO:0000313" key="5">
    <source>
        <dbReference type="Proteomes" id="UP000887229"/>
    </source>
</evidence>
<dbReference type="InterPro" id="IPR014764">
    <property type="entry name" value="DCN-prot"/>
</dbReference>
<organism evidence="4 5">
    <name type="scientific">Emericellopsis atlantica</name>
    <dbReference type="NCBI Taxonomy" id="2614577"/>
    <lineage>
        <taxon>Eukaryota</taxon>
        <taxon>Fungi</taxon>
        <taxon>Dikarya</taxon>
        <taxon>Ascomycota</taxon>
        <taxon>Pezizomycotina</taxon>
        <taxon>Sordariomycetes</taxon>
        <taxon>Hypocreomycetidae</taxon>
        <taxon>Hypocreales</taxon>
        <taxon>Bionectriaceae</taxon>
        <taxon>Emericellopsis</taxon>
    </lineage>
</organism>
<dbReference type="GO" id="GO:0097602">
    <property type="term" value="F:cullin family protein binding"/>
    <property type="evidence" value="ECO:0007669"/>
    <property type="project" value="TreeGrafter"/>
</dbReference>
<dbReference type="RefSeq" id="XP_046116769.1">
    <property type="nucleotide sequence ID" value="XM_046263786.1"/>
</dbReference>
<comment type="function">
    <text evidence="2">Neddylation of cullins play an essential role in the regulation of SCF-type complexes activity.</text>
</comment>
<evidence type="ECO:0000259" key="3">
    <source>
        <dbReference type="PROSITE" id="PS51229"/>
    </source>
</evidence>
<dbReference type="PROSITE" id="PS51229">
    <property type="entry name" value="DCUN1"/>
    <property type="match status" value="1"/>
</dbReference>
<keyword evidence="1" id="KW-0833">Ubl conjugation pathway</keyword>
<dbReference type="OrthoDB" id="27198at2759"/>
<dbReference type="Gene3D" id="1.10.8.10">
    <property type="entry name" value="DNA helicase RuvA subunit, C-terminal domain"/>
    <property type="match status" value="1"/>
</dbReference>
<protein>
    <recommendedName>
        <fullName evidence="2">Defective in cullin neddylation protein</fullName>
    </recommendedName>
</protein>
<evidence type="ECO:0000313" key="4">
    <source>
        <dbReference type="EMBL" id="KAG9252845.1"/>
    </source>
</evidence>
<reference evidence="4" key="1">
    <citation type="journal article" date="2021" name="IMA Fungus">
        <title>Genomic characterization of three marine fungi, including Emericellopsis atlantica sp. nov. with signatures of a generalist lifestyle and marine biomass degradation.</title>
        <authorList>
            <person name="Hagestad O.C."/>
            <person name="Hou L."/>
            <person name="Andersen J.H."/>
            <person name="Hansen E.H."/>
            <person name="Altermark B."/>
            <person name="Li C."/>
            <person name="Kuhnert E."/>
            <person name="Cox R.J."/>
            <person name="Crous P.W."/>
            <person name="Spatafora J.W."/>
            <person name="Lail K."/>
            <person name="Amirebrahimi M."/>
            <person name="Lipzen A."/>
            <person name="Pangilinan J."/>
            <person name="Andreopoulos W."/>
            <person name="Hayes R.D."/>
            <person name="Ng V."/>
            <person name="Grigoriev I.V."/>
            <person name="Jackson S.A."/>
            <person name="Sutton T.D.S."/>
            <person name="Dobson A.D.W."/>
            <person name="Rama T."/>
        </authorList>
    </citation>
    <scope>NUCLEOTIDE SEQUENCE</scope>
    <source>
        <strain evidence="4">TS7</strain>
    </source>
</reference>
<dbReference type="GeneID" id="70294689"/>
<dbReference type="InterPro" id="IPR009060">
    <property type="entry name" value="UBA-like_sf"/>
</dbReference>
<dbReference type="PANTHER" id="PTHR12281">
    <property type="entry name" value="RP42 RELATED"/>
    <property type="match status" value="1"/>
</dbReference>
<dbReference type="Gene3D" id="1.10.238.10">
    <property type="entry name" value="EF-hand"/>
    <property type="match status" value="1"/>
</dbReference>
<dbReference type="CDD" id="cd14273">
    <property type="entry name" value="UBA_TAP-C_like"/>
    <property type="match status" value="1"/>
</dbReference>
<dbReference type="PANTHER" id="PTHR12281:SF31">
    <property type="entry name" value="DCN1-LIKE PROTEIN 3"/>
    <property type="match status" value="1"/>
</dbReference>
<dbReference type="Pfam" id="PF14555">
    <property type="entry name" value="UBA_4"/>
    <property type="match status" value="1"/>
</dbReference>
<feature type="domain" description="DCUN1" evidence="3">
    <location>
        <begin position="56"/>
        <end position="258"/>
    </location>
</feature>
<name>A0A9P7ZJN7_9HYPO</name>
<dbReference type="AlphaFoldDB" id="A0A9P7ZJN7"/>
<proteinExistence type="predicted"/>
<keyword evidence="5" id="KW-1185">Reference proteome</keyword>
<sequence>MAPSAATVRNMLSMFQDSTGSTERTANKFLKSTGYNLNQAVDLYFQTTNTEPRQNPVVPKLEKLFDSLRDAQDAQNEMGLDAVMKYLSEDLSLSIENAELLVAMELVQAPSVGEITRTGFVNGWKDTGCEPNLKAQSKHVSNLAKSLSTNSDLFKNVYKHTFVCAREKDQKALSLENALTYWEVLFSPPGWEWKGAKHDWFQLWKQFLAEKWTRSVNKDMWNMTLNFATKSVEDETLSFWSEDGAWPSVIDDFVAWCKEKGVVKANEAMEVDDS</sequence>
<dbReference type="GO" id="GO:0032182">
    <property type="term" value="F:ubiquitin-like protein binding"/>
    <property type="evidence" value="ECO:0007669"/>
    <property type="project" value="TreeGrafter"/>
</dbReference>
<evidence type="ECO:0000256" key="1">
    <source>
        <dbReference type="ARBA" id="ARBA00022786"/>
    </source>
</evidence>
<dbReference type="Pfam" id="PF03556">
    <property type="entry name" value="Cullin_binding"/>
    <property type="match status" value="1"/>
</dbReference>
<dbReference type="Gene3D" id="1.10.238.200">
    <property type="entry name" value="Cullin, PONY binding domain"/>
    <property type="match status" value="1"/>
</dbReference>
<dbReference type="InterPro" id="IPR042460">
    <property type="entry name" value="DCN1-like_PONY"/>
</dbReference>
<dbReference type="Proteomes" id="UP000887229">
    <property type="component" value="Unassembled WGS sequence"/>
</dbReference>
<dbReference type="SUPFAM" id="SSF46934">
    <property type="entry name" value="UBA-like"/>
    <property type="match status" value="1"/>
</dbReference>
<dbReference type="EMBL" id="MU251260">
    <property type="protein sequence ID" value="KAG9252845.1"/>
    <property type="molecule type" value="Genomic_DNA"/>
</dbReference>
<accession>A0A9P7ZJN7</accession>
<dbReference type="GO" id="GO:0000151">
    <property type="term" value="C:ubiquitin ligase complex"/>
    <property type="evidence" value="ECO:0007669"/>
    <property type="project" value="TreeGrafter"/>
</dbReference>
<dbReference type="GO" id="GO:0031624">
    <property type="term" value="F:ubiquitin conjugating enzyme binding"/>
    <property type="evidence" value="ECO:0007669"/>
    <property type="project" value="TreeGrafter"/>
</dbReference>
<dbReference type="GO" id="GO:0045116">
    <property type="term" value="P:protein neddylation"/>
    <property type="evidence" value="ECO:0007669"/>
    <property type="project" value="TreeGrafter"/>
</dbReference>
<evidence type="ECO:0000256" key="2">
    <source>
        <dbReference type="RuleBase" id="RU410713"/>
    </source>
</evidence>